<dbReference type="EMBL" id="MN740202">
    <property type="protein sequence ID" value="QHT93210.1"/>
    <property type="molecule type" value="Genomic_DNA"/>
</dbReference>
<organism evidence="2">
    <name type="scientific">viral metagenome</name>
    <dbReference type="NCBI Taxonomy" id="1070528"/>
    <lineage>
        <taxon>unclassified sequences</taxon>
        <taxon>metagenomes</taxon>
        <taxon>organismal metagenomes</taxon>
    </lineage>
</organism>
<feature type="coiled-coil region" evidence="1">
    <location>
        <begin position="34"/>
        <end position="61"/>
    </location>
</feature>
<accession>A0A6C0IKP7</accession>
<protein>
    <submittedName>
        <fullName evidence="2">Uncharacterized protein</fullName>
    </submittedName>
</protein>
<reference evidence="2" key="1">
    <citation type="journal article" date="2020" name="Nature">
        <title>Giant virus diversity and host interactions through global metagenomics.</title>
        <authorList>
            <person name="Schulz F."/>
            <person name="Roux S."/>
            <person name="Paez-Espino D."/>
            <person name="Jungbluth S."/>
            <person name="Walsh D.A."/>
            <person name="Denef V.J."/>
            <person name="McMahon K.D."/>
            <person name="Konstantinidis K.T."/>
            <person name="Eloe-Fadrosh E.A."/>
            <person name="Kyrpides N.C."/>
            <person name="Woyke T."/>
        </authorList>
    </citation>
    <scope>NUCLEOTIDE SEQUENCE</scope>
    <source>
        <strain evidence="2">GVMAG-M-3300023210-19</strain>
    </source>
</reference>
<evidence type="ECO:0000256" key="1">
    <source>
        <dbReference type="SAM" id="Coils"/>
    </source>
</evidence>
<evidence type="ECO:0000313" key="2">
    <source>
        <dbReference type="EMBL" id="QHT93210.1"/>
    </source>
</evidence>
<dbReference type="AlphaFoldDB" id="A0A6C0IKP7"/>
<keyword evidence="1" id="KW-0175">Coiled coil</keyword>
<proteinExistence type="predicted"/>
<sequence>MNKADNNESYIPFSFLSDRQTDFKGKEEYEKFLHIKLKQKIKKLETRIELQEECIFKLEEQIAEMRYGRSEQLIKMQNVRTESLEHDVLILKKMVTDYIM</sequence>
<name>A0A6C0IKP7_9ZZZZ</name>